<comment type="caution">
    <text evidence="1">The sequence shown here is derived from an EMBL/GenBank/DDBJ whole genome shotgun (WGS) entry which is preliminary data.</text>
</comment>
<reference evidence="1 2" key="1">
    <citation type="submission" date="2020-07" db="EMBL/GenBank/DDBJ databases">
        <title>Genomic Encyclopedia of Type Strains, Phase IV (KMG-IV): sequencing the most valuable type-strain genomes for metagenomic binning, comparative biology and taxonomic classification.</title>
        <authorList>
            <person name="Goeker M."/>
        </authorList>
    </citation>
    <scope>NUCLEOTIDE SEQUENCE [LARGE SCALE GENOMIC DNA]</scope>
    <source>
        <strain evidence="1 2">DSM 15730</strain>
    </source>
</reference>
<dbReference type="EMBL" id="JACDUT010000003">
    <property type="protein sequence ID" value="MBA2874577.1"/>
    <property type="molecule type" value="Genomic_DNA"/>
</dbReference>
<keyword evidence="2" id="KW-1185">Reference proteome</keyword>
<sequence length="37" mass="4567">MPYFMIAISFKKLKNRQWPPIRDIAKIMTQEERELPF</sequence>
<organism evidence="1 2">
    <name type="scientific">Thermaerobacillus caldiproteolyticus</name>
    <dbReference type="NCBI Taxonomy" id="247480"/>
    <lineage>
        <taxon>Bacteria</taxon>
        <taxon>Bacillati</taxon>
        <taxon>Bacillota</taxon>
        <taxon>Bacilli</taxon>
        <taxon>Bacillales</taxon>
        <taxon>Anoxybacillaceae</taxon>
        <taxon>Thermaerobacillus</taxon>
    </lineage>
</organism>
<dbReference type="Proteomes" id="UP000523087">
    <property type="component" value="Unassembled WGS sequence"/>
</dbReference>
<evidence type="ECO:0000313" key="2">
    <source>
        <dbReference type="Proteomes" id="UP000523087"/>
    </source>
</evidence>
<protein>
    <submittedName>
        <fullName evidence="1">Uncharacterized protein</fullName>
    </submittedName>
</protein>
<accession>A0A7V9Z5R9</accession>
<proteinExistence type="predicted"/>
<dbReference type="AlphaFoldDB" id="A0A7V9Z5R9"/>
<gene>
    <name evidence="1" type="ORF">HNR31_001347</name>
</gene>
<evidence type="ECO:0000313" key="1">
    <source>
        <dbReference type="EMBL" id="MBA2874577.1"/>
    </source>
</evidence>
<name>A0A7V9Z5R9_9BACL</name>